<reference evidence="1 2" key="1">
    <citation type="submission" date="2024-06" db="EMBL/GenBank/DDBJ databases">
        <title>Genomic Encyclopedia of Type Strains, Phase IV (KMG-IV): sequencing the most valuable type-strain genomes for metagenomic binning, comparative biology and taxonomic classification.</title>
        <authorList>
            <person name="Goeker M."/>
        </authorList>
    </citation>
    <scope>NUCLEOTIDE SEQUENCE [LARGE SCALE GENOMIC DNA]</scope>
    <source>
        <strain evidence="1 2">DSM 29780</strain>
    </source>
</reference>
<evidence type="ECO:0000313" key="2">
    <source>
        <dbReference type="Proteomes" id="UP001549047"/>
    </source>
</evidence>
<keyword evidence="2" id="KW-1185">Reference proteome</keyword>
<gene>
    <name evidence="1" type="ORF">ABID16_000203</name>
</gene>
<comment type="caution">
    <text evidence="1">The sequence shown here is derived from an EMBL/GenBank/DDBJ whole genome shotgun (WGS) entry which is preliminary data.</text>
</comment>
<dbReference type="Proteomes" id="UP001549047">
    <property type="component" value="Unassembled WGS sequence"/>
</dbReference>
<protein>
    <recommendedName>
        <fullName evidence="3">Urease operon accessory protein</fullName>
    </recommendedName>
</protein>
<dbReference type="RefSeq" id="WP_354554370.1">
    <property type="nucleotide sequence ID" value="NZ_JBEPMB010000001.1"/>
</dbReference>
<sequence>MGRLFMVVGNGDIGPQARAAISDAHAVMRFNDCRSAGEDAERTDIVVVCNTGRPGKKMLEEPAWRAHPSVAAANEIWCVRDPAKFAEMRAPLAVTHPELDDFCDDYTDGFRDYAEAEGKGFRIIPRAVHERLDEALSAFSPAPYVTPSTGLVTIADLIENRMDADDRIGLAGFSHQGWDGHPWAAERQYIEPLEARGLVTRITETKHA</sequence>
<evidence type="ECO:0000313" key="1">
    <source>
        <dbReference type="EMBL" id="MET3611898.1"/>
    </source>
</evidence>
<name>A0ABV2IU59_9HYPH</name>
<proteinExistence type="predicted"/>
<organism evidence="1 2">
    <name type="scientific">Rhizobium aquaticum</name>
    <dbReference type="NCBI Taxonomy" id="1549636"/>
    <lineage>
        <taxon>Bacteria</taxon>
        <taxon>Pseudomonadati</taxon>
        <taxon>Pseudomonadota</taxon>
        <taxon>Alphaproteobacteria</taxon>
        <taxon>Hyphomicrobiales</taxon>
        <taxon>Rhizobiaceae</taxon>
        <taxon>Rhizobium/Agrobacterium group</taxon>
        <taxon>Rhizobium</taxon>
    </lineage>
</organism>
<dbReference type="EMBL" id="JBEPMB010000001">
    <property type="protein sequence ID" value="MET3611898.1"/>
    <property type="molecule type" value="Genomic_DNA"/>
</dbReference>
<evidence type="ECO:0008006" key="3">
    <source>
        <dbReference type="Google" id="ProtNLM"/>
    </source>
</evidence>
<accession>A0ABV2IU59</accession>